<organism evidence="1 2">
    <name type="scientific">Phytophthora lilii</name>
    <dbReference type="NCBI Taxonomy" id="2077276"/>
    <lineage>
        <taxon>Eukaryota</taxon>
        <taxon>Sar</taxon>
        <taxon>Stramenopiles</taxon>
        <taxon>Oomycota</taxon>
        <taxon>Peronosporomycetes</taxon>
        <taxon>Peronosporales</taxon>
        <taxon>Peronosporaceae</taxon>
        <taxon>Phytophthora</taxon>
    </lineage>
</organism>
<dbReference type="EMBL" id="BSXW01000002">
    <property type="protein sequence ID" value="GMF09149.1"/>
    <property type="molecule type" value="Genomic_DNA"/>
</dbReference>
<evidence type="ECO:0000313" key="2">
    <source>
        <dbReference type="Proteomes" id="UP001165083"/>
    </source>
</evidence>
<comment type="caution">
    <text evidence="1">The sequence shown here is derived from an EMBL/GenBank/DDBJ whole genome shotgun (WGS) entry which is preliminary data.</text>
</comment>
<keyword evidence="2" id="KW-1185">Reference proteome</keyword>
<dbReference type="AlphaFoldDB" id="A0A9W6TBE0"/>
<reference evidence="1" key="1">
    <citation type="submission" date="2023-04" db="EMBL/GenBank/DDBJ databases">
        <title>Phytophthora lilii NBRC 32176.</title>
        <authorList>
            <person name="Ichikawa N."/>
            <person name="Sato H."/>
            <person name="Tonouchi N."/>
        </authorList>
    </citation>
    <scope>NUCLEOTIDE SEQUENCE</scope>
    <source>
        <strain evidence="1">NBRC 32176</strain>
    </source>
</reference>
<dbReference type="OrthoDB" id="129871at2759"/>
<accession>A0A9W6TBE0</accession>
<dbReference type="Proteomes" id="UP001165083">
    <property type="component" value="Unassembled WGS sequence"/>
</dbReference>
<evidence type="ECO:0000313" key="1">
    <source>
        <dbReference type="EMBL" id="GMF09149.1"/>
    </source>
</evidence>
<sequence length="314" mass="30494">MTVNDSFVAASYPLVATPGKHCAEALRYCAPALAAYRVAQRYPVATSLRSQLAVLILRSTKPCINYSVPPLLLIFHFTPSSSLPLDQPTPPEQTLSPFHRLKTRIYCLQAPTMFTTTKITTLCIAIVALSSGVHAEKEVAETFGLLGLPGVGVGVPGVASVGVGAPGVVGPGVSVGVPGVASVGVGVPGVVGVSGVGVGVNGVGVGVPGVASVGVGAPGVVGVNGANVGVGAPATVVHDVDASVGTGGNGYSSKTVTVTNGDGTATAKTGGASAGASATASASANTNASAGAKASTGGAGNAAQKAYRKLRTVA</sequence>
<proteinExistence type="predicted"/>
<gene>
    <name evidence="1" type="ORF">Plil01_000007900</name>
</gene>
<protein>
    <submittedName>
        <fullName evidence="1">Unnamed protein product</fullName>
    </submittedName>
</protein>
<name>A0A9W6TBE0_9STRA</name>